<evidence type="ECO:0000256" key="1">
    <source>
        <dbReference type="SAM" id="Phobius"/>
    </source>
</evidence>
<keyword evidence="1" id="KW-1133">Transmembrane helix</keyword>
<dbReference type="Pfam" id="PF20236">
    <property type="entry name" value="DUF6593"/>
    <property type="match status" value="1"/>
</dbReference>
<dbReference type="InterPro" id="IPR046528">
    <property type="entry name" value="DUF6593"/>
</dbReference>
<evidence type="ECO:0000313" key="3">
    <source>
        <dbReference type="EMBL" id="VWP02407.1"/>
    </source>
</evidence>
<feature type="domain" description="DUF6593" evidence="2">
    <location>
        <begin position="9"/>
        <end position="156"/>
    </location>
</feature>
<protein>
    <submittedName>
        <fullName evidence="3">CAP64 protein</fullName>
    </submittedName>
</protein>
<feature type="transmembrane region" description="Helical" evidence="1">
    <location>
        <begin position="129"/>
        <end position="151"/>
    </location>
</feature>
<gene>
    <name evidence="3" type="primary">Q00819</name>
</gene>
<name>A0A5K1K827_9APHY</name>
<reference evidence="3" key="1">
    <citation type="submission" date="2019-10" db="EMBL/GenBank/DDBJ databases">
        <authorList>
            <person name="Nor Muhammad N."/>
        </authorList>
    </citation>
    <scope>NUCLEOTIDE SEQUENCE</scope>
</reference>
<dbReference type="EMBL" id="LR730185">
    <property type="protein sequence ID" value="VWP02407.1"/>
    <property type="molecule type" value="Genomic_DNA"/>
</dbReference>
<dbReference type="AlphaFoldDB" id="A0A5K1K827"/>
<organism evidence="3">
    <name type="scientific">Ganoderma boninense</name>
    <dbReference type="NCBI Taxonomy" id="34458"/>
    <lineage>
        <taxon>Eukaryota</taxon>
        <taxon>Fungi</taxon>
        <taxon>Dikarya</taxon>
        <taxon>Basidiomycota</taxon>
        <taxon>Agaricomycotina</taxon>
        <taxon>Agaricomycetes</taxon>
        <taxon>Polyporales</taxon>
        <taxon>Polyporaceae</taxon>
        <taxon>Ganoderma</taxon>
    </lineage>
</organism>
<sequence>MNISWTNRDPFNSEIVDDGSGQVLFHIDTPFRFGIGSFTSVTDAQGQVVAEYERRRLGYDQVTYQGQTHRVSDWLPTDGSRRLQAPNGKTYLWKAKSGGKFKLVDARSDAVVVRTRAANLGILSDRHNIIIEAGFEVVAFLDLVVLSFLICESERQARHRRGHGNQMMMMNSAGATGAF</sequence>
<keyword evidence="1" id="KW-0472">Membrane</keyword>
<accession>A0A5K1K827</accession>
<evidence type="ECO:0000259" key="2">
    <source>
        <dbReference type="Pfam" id="PF20236"/>
    </source>
</evidence>
<proteinExistence type="predicted"/>
<keyword evidence="1" id="KW-0812">Transmembrane</keyword>